<evidence type="ECO:0000313" key="15">
    <source>
        <dbReference type="EMBL" id="MBB4411222.1"/>
    </source>
</evidence>
<dbReference type="GO" id="GO:0015421">
    <property type="term" value="F:ABC-type oligopeptide transporter activity"/>
    <property type="evidence" value="ECO:0007669"/>
    <property type="project" value="TreeGrafter"/>
</dbReference>
<evidence type="ECO:0000313" key="18">
    <source>
        <dbReference type="Proteomes" id="UP000524535"/>
    </source>
</evidence>
<dbReference type="InterPro" id="IPR003593">
    <property type="entry name" value="AAA+_ATPase"/>
</dbReference>
<dbReference type="InterPro" id="IPR017750">
    <property type="entry name" value="ATPase_T1SS"/>
</dbReference>
<protein>
    <submittedName>
        <fullName evidence="15">ATP-binding cassette subfamily C protein LapB</fullName>
    </submittedName>
</protein>
<dbReference type="SUPFAM" id="SSF90123">
    <property type="entry name" value="ABC transporter transmembrane region"/>
    <property type="match status" value="1"/>
</dbReference>
<dbReference type="GO" id="GO:0006508">
    <property type="term" value="P:proteolysis"/>
    <property type="evidence" value="ECO:0007669"/>
    <property type="project" value="InterPro"/>
</dbReference>
<evidence type="ECO:0000256" key="3">
    <source>
        <dbReference type="ARBA" id="ARBA00022692"/>
    </source>
</evidence>
<evidence type="ECO:0000256" key="7">
    <source>
        <dbReference type="ARBA" id="ARBA00022989"/>
    </source>
</evidence>
<dbReference type="SUPFAM" id="SSF52540">
    <property type="entry name" value="P-loop containing nucleoside triphosphate hydrolases"/>
    <property type="match status" value="1"/>
</dbReference>
<dbReference type="PROSITE" id="PS50929">
    <property type="entry name" value="ABC_TM1F"/>
    <property type="match status" value="1"/>
</dbReference>
<dbReference type="PANTHER" id="PTHR43394">
    <property type="entry name" value="ATP-DEPENDENT PERMEASE MDL1, MITOCHONDRIAL"/>
    <property type="match status" value="1"/>
</dbReference>
<dbReference type="PROSITE" id="PS50990">
    <property type="entry name" value="PEPTIDASE_C39"/>
    <property type="match status" value="1"/>
</dbReference>
<evidence type="ECO:0000256" key="1">
    <source>
        <dbReference type="ARBA" id="ARBA00004651"/>
    </source>
</evidence>
<keyword evidence="3 10" id="KW-0812">Transmembrane</keyword>
<keyword evidence="5" id="KW-0378">Hydrolase</keyword>
<feature type="domain" description="ABC transmembrane type-1" evidence="12">
    <location>
        <begin position="198"/>
        <end position="476"/>
    </location>
</feature>
<dbReference type="InterPro" id="IPR017871">
    <property type="entry name" value="ABC_transporter-like_CS"/>
</dbReference>
<feature type="domain" description="Peptidase C39" evidence="13">
    <location>
        <begin position="41"/>
        <end position="162"/>
    </location>
</feature>
<dbReference type="PROSITE" id="PS50893">
    <property type="entry name" value="ABC_TRANSPORTER_2"/>
    <property type="match status" value="1"/>
</dbReference>
<dbReference type="SMART" id="SM00382">
    <property type="entry name" value="AAA"/>
    <property type="match status" value="1"/>
</dbReference>
<organism evidence="15 18">
    <name type="scientific">Aliirhizobium cellulosilyticum</name>
    <dbReference type="NCBI Taxonomy" id="393664"/>
    <lineage>
        <taxon>Bacteria</taxon>
        <taxon>Pseudomonadati</taxon>
        <taxon>Pseudomonadota</taxon>
        <taxon>Alphaproteobacteria</taxon>
        <taxon>Hyphomicrobiales</taxon>
        <taxon>Rhizobiaceae</taxon>
        <taxon>Aliirhizobium</taxon>
    </lineage>
</organism>
<dbReference type="InterPro" id="IPR005074">
    <property type="entry name" value="Peptidase_C39"/>
</dbReference>
<gene>
    <name evidence="15" type="ORF">GGE31_001693</name>
    <name evidence="14" type="ORF">GGE33_000092</name>
    <name evidence="16" type="ORF">GGE35_001693</name>
</gene>
<evidence type="ECO:0000313" key="14">
    <source>
        <dbReference type="EMBL" id="MBB4346384.1"/>
    </source>
</evidence>
<evidence type="ECO:0000259" key="11">
    <source>
        <dbReference type="PROSITE" id="PS50893"/>
    </source>
</evidence>
<keyword evidence="8 10" id="KW-0472">Membrane</keyword>
<evidence type="ECO:0000256" key="6">
    <source>
        <dbReference type="ARBA" id="ARBA00022840"/>
    </source>
</evidence>
<dbReference type="CDD" id="cd18587">
    <property type="entry name" value="ABC_6TM_LapB_like"/>
    <property type="match status" value="1"/>
</dbReference>
<dbReference type="Gene3D" id="1.20.1560.10">
    <property type="entry name" value="ABC transporter type 1, transmembrane domain"/>
    <property type="match status" value="1"/>
</dbReference>
<dbReference type="GO" id="GO:0008233">
    <property type="term" value="F:peptidase activity"/>
    <property type="evidence" value="ECO:0007669"/>
    <property type="project" value="InterPro"/>
</dbReference>
<feature type="region of interest" description="Disordered" evidence="9">
    <location>
        <begin position="1"/>
        <end position="39"/>
    </location>
</feature>
<dbReference type="GO" id="GO:0005886">
    <property type="term" value="C:plasma membrane"/>
    <property type="evidence" value="ECO:0007669"/>
    <property type="project" value="UniProtKB-SubCell"/>
</dbReference>
<dbReference type="EMBL" id="JACIHM010000001">
    <property type="protein sequence ID" value="MBB4445911.1"/>
    <property type="molecule type" value="Genomic_DNA"/>
</dbReference>
<dbReference type="Proteomes" id="UP000520770">
    <property type="component" value="Unassembled WGS sequence"/>
</dbReference>
<dbReference type="PANTHER" id="PTHR43394:SF1">
    <property type="entry name" value="ATP-BINDING CASSETTE SUB-FAMILY B MEMBER 10, MITOCHONDRIAL"/>
    <property type="match status" value="1"/>
</dbReference>
<name>A0A7W6X960_9HYPH</name>
<evidence type="ECO:0000256" key="4">
    <source>
        <dbReference type="ARBA" id="ARBA00022741"/>
    </source>
</evidence>
<proteinExistence type="inferred from homology"/>
<keyword evidence="6 15" id="KW-0067">ATP-binding</keyword>
<evidence type="ECO:0000313" key="19">
    <source>
        <dbReference type="Proteomes" id="UP000576087"/>
    </source>
</evidence>
<dbReference type="Proteomes" id="UP000576087">
    <property type="component" value="Unassembled WGS sequence"/>
</dbReference>
<dbReference type="GO" id="GO:0005524">
    <property type="term" value="F:ATP binding"/>
    <property type="evidence" value="ECO:0007669"/>
    <property type="project" value="UniProtKB-KW"/>
</dbReference>
<evidence type="ECO:0000313" key="16">
    <source>
        <dbReference type="EMBL" id="MBB4445911.1"/>
    </source>
</evidence>
<dbReference type="EMBL" id="JACIGY010000001">
    <property type="protein sequence ID" value="MBB4411222.1"/>
    <property type="molecule type" value="Genomic_DNA"/>
</dbReference>
<sequence>MDARQAPSERMQATTGERAAALPPPNPETNDQKKTEANAASLSHAKDWIEIMGLLAQHYGIAHSKFATNYISIMQEAAPPVHRIGKLARRFGLDAKPVEPLAKGITARRLPMLIELSYGDIGLITEINRDEVKITFAGDNGHWTWIPLSEIDGHITHLLIARDARNRPDERIDAYIAPDTHGWFRKLALSDLRPYSYVLLASFVANALSIAGVIFSMQVYDRVVPANSMSTLVVLFIGVGVAVVFDFIMRKVRTAIIDIVGKRADIRISDVVFGHALRVKNQNRPKATGTFIAQLRELEQVREMLTSTTVSAIADLPFFLLFLGLFAYIGGWLAVIPAAALLIMVAPGLLAQGKLKRNASLAMRESSLRNAMLVESIQGIEDIKALQAESVFQQKWNTFNSASADAQVKLRSITSTLTSWGHGVQTSVFAVIVFCGAPMVMAGDLSTGSLVACSILGSRMMAPMAQLTQVLGRLQHAKIGLSSLNTIMKMPVDHPPAESRLSVGSLLGEYRFRGAVYYYDEPAGRPALLLADFSTEAGDTIALLGKNGAGKSTLLQALSGQLQPHTGEALIDTLAIDQIDPSDLRREVGLITQNSRLFHGSIRENVLMGAQNASQQAMLEALQMTGADEFIRMLPKGIDHLIDEGGRGLSGGQQQALLLSRLLIRNPSVVLLDEPTASMDEATEKLFIQRFSAWAKNKTVIIATHRMRVLDLVERVVALDGGRIVLNADKEEALRVLKGEKPAQQLRSVKGAN</sequence>
<dbReference type="RefSeq" id="WP_246435655.1">
    <property type="nucleotide sequence ID" value="NZ_JACIGW010000001.1"/>
</dbReference>
<dbReference type="GO" id="GO:0016887">
    <property type="term" value="F:ATP hydrolysis activity"/>
    <property type="evidence" value="ECO:0007669"/>
    <property type="project" value="InterPro"/>
</dbReference>
<dbReference type="InterPro" id="IPR027417">
    <property type="entry name" value="P-loop_NTPase"/>
</dbReference>
<evidence type="ECO:0000256" key="2">
    <source>
        <dbReference type="ARBA" id="ARBA00005417"/>
    </source>
</evidence>
<comment type="subcellular location">
    <subcellularLocation>
        <location evidence="1">Cell membrane</location>
        <topology evidence="1">Multi-pass membrane protein</topology>
    </subcellularLocation>
</comment>
<comment type="similarity">
    <text evidence="2">Belongs to the ABC transporter superfamily.</text>
</comment>
<dbReference type="PROSITE" id="PS00211">
    <property type="entry name" value="ABC_TRANSPORTER_1"/>
    <property type="match status" value="1"/>
</dbReference>
<evidence type="ECO:0000256" key="8">
    <source>
        <dbReference type="ARBA" id="ARBA00023136"/>
    </source>
</evidence>
<dbReference type="InterPro" id="IPR011527">
    <property type="entry name" value="ABC1_TM_dom"/>
</dbReference>
<dbReference type="Pfam" id="PF00664">
    <property type="entry name" value="ABC_membrane"/>
    <property type="match status" value="1"/>
</dbReference>
<dbReference type="Gene3D" id="3.90.70.10">
    <property type="entry name" value="Cysteine proteinases"/>
    <property type="match status" value="1"/>
</dbReference>
<dbReference type="InterPro" id="IPR039421">
    <property type="entry name" value="Type_1_exporter"/>
</dbReference>
<dbReference type="Pfam" id="PF00005">
    <property type="entry name" value="ABC_tran"/>
    <property type="match status" value="1"/>
</dbReference>
<evidence type="ECO:0000256" key="9">
    <source>
        <dbReference type="SAM" id="MobiDB-lite"/>
    </source>
</evidence>
<dbReference type="NCBIfam" id="TIGR03375">
    <property type="entry name" value="type_I_sec_LssB"/>
    <property type="match status" value="1"/>
</dbReference>
<dbReference type="EMBL" id="JACIGW010000001">
    <property type="protein sequence ID" value="MBB4346384.1"/>
    <property type="molecule type" value="Genomic_DNA"/>
</dbReference>
<dbReference type="InterPro" id="IPR003439">
    <property type="entry name" value="ABC_transporter-like_ATP-bd"/>
</dbReference>
<feature type="transmembrane region" description="Helical" evidence="10">
    <location>
        <begin position="195"/>
        <end position="217"/>
    </location>
</feature>
<feature type="domain" description="ABC transporter" evidence="11">
    <location>
        <begin position="510"/>
        <end position="746"/>
    </location>
</feature>
<evidence type="ECO:0000259" key="12">
    <source>
        <dbReference type="PROSITE" id="PS50929"/>
    </source>
</evidence>
<keyword evidence="7 10" id="KW-1133">Transmembrane helix</keyword>
<keyword evidence="18" id="KW-1185">Reference proteome</keyword>
<comment type="caution">
    <text evidence="15">The sequence shown here is derived from an EMBL/GenBank/DDBJ whole genome shotgun (WGS) entry which is preliminary data.</text>
</comment>
<evidence type="ECO:0000256" key="5">
    <source>
        <dbReference type="ARBA" id="ARBA00022801"/>
    </source>
</evidence>
<dbReference type="Gene3D" id="3.40.50.300">
    <property type="entry name" value="P-loop containing nucleotide triphosphate hydrolases"/>
    <property type="match status" value="1"/>
</dbReference>
<dbReference type="Proteomes" id="UP000524535">
    <property type="component" value="Unassembled WGS sequence"/>
</dbReference>
<accession>A0A7W6X960</accession>
<evidence type="ECO:0000313" key="17">
    <source>
        <dbReference type="Proteomes" id="UP000520770"/>
    </source>
</evidence>
<feature type="transmembrane region" description="Helical" evidence="10">
    <location>
        <begin position="229"/>
        <end position="249"/>
    </location>
</feature>
<evidence type="ECO:0000259" key="13">
    <source>
        <dbReference type="PROSITE" id="PS50990"/>
    </source>
</evidence>
<evidence type="ECO:0000256" key="10">
    <source>
        <dbReference type="SAM" id="Phobius"/>
    </source>
</evidence>
<dbReference type="InterPro" id="IPR036640">
    <property type="entry name" value="ABC1_TM_sf"/>
</dbReference>
<keyword evidence="4" id="KW-0547">Nucleotide-binding</keyword>
<dbReference type="AlphaFoldDB" id="A0A7W6X960"/>
<reference evidence="17 18" key="1">
    <citation type="submission" date="2020-08" db="EMBL/GenBank/DDBJ databases">
        <title>Genomic Encyclopedia of Type Strains, Phase IV (KMG-V): Genome sequencing to study the core and pangenomes of soil and plant-associated prokaryotes.</title>
        <authorList>
            <person name="Whitman W."/>
        </authorList>
    </citation>
    <scope>NUCLEOTIDE SEQUENCE [LARGE SCALE GENOMIC DNA]</scope>
    <source>
        <strain evidence="15 18">SEMIA 444</strain>
        <strain evidence="14 17">SEMIA 448</strain>
        <strain evidence="16 19">SEMIA 452</strain>
    </source>
</reference>